<dbReference type="PANTHER" id="PTHR34047:SF2">
    <property type="entry name" value="NUCLEAR INTRON MATURASE 1, MITOCHONDRIAL"/>
    <property type="match status" value="1"/>
</dbReference>
<evidence type="ECO:0000259" key="2">
    <source>
        <dbReference type="PROSITE" id="PS50878"/>
    </source>
</evidence>
<evidence type="ECO:0000313" key="3">
    <source>
        <dbReference type="EMBL" id="AZP40185.1"/>
    </source>
</evidence>
<dbReference type="GO" id="GO:0006397">
    <property type="term" value="P:mRNA processing"/>
    <property type="evidence" value="ECO:0007669"/>
    <property type="project" value="InterPro"/>
</dbReference>
<sequence length="711" mass="80581">MEDTGLGLPVAVLLGKILPLVEWVIRECETLAGFVDRCFMPNLVLCNGILAIYPKSESFDAVLPNPRVNQPAVSRNALEARPRVINNNKSFVAIPVNHRRRCRWGGGAVVPFKGRALSNSANTKAEVSSMKTPKPDKPQGRIPSKMVERLRTVNKLFTKNSDAKADGLLRIMKNPDIWIAAYKKLAPNKGSMTPGGNKGTIDATSRKTLLMLRDSVLRNTYIPGKTRRVHIPKPQGGARPLGIPTFRDRIVQEVVRTVLETIYEPTFESTSHGFRPNRSQHTALKDFRKNFPGAKWFIEGDITKCFDRVDHKILIKLLRRKISDEKFISLVKKIISTRIAEGTSDEVTSIVGTPQGGICSPLLSNIYLDELDKFMKSAKENYDIGKSRRKNPEYDRRWRKGGIKEARKVFYAVGIDPNYRRLSYVRYADDFLVGIIGNKIDAMTIRKEIQRFLKEVLNLDLNLEKTKISHHKEDTVRFLGYVLGKSGRNAYNYIRKYQGVKRKVRVIRGGSPFLKVDMEKVIKRLHQKGFCKADGYPTPNFYYLPEPQTTIIQKLSLVLRGLERYYHLADNKRQQISRINYIIRYSAAKLFAAKYRTHSIAKVFAKAGKDLGQPLKADRPIGATDELLAKMEESVSGTRSKRRKITTGLPFTRYANIPRPYIGVGTKVKRPPEGPTTSLGVEINQGELRIRSTLCDMWNRAKCRDAPHTCA</sequence>
<accession>A0A7R6SBR6</accession>
<dbReference type="SUPFAM" id="SSF56672">
    <property type="entry name" value="DNA/RNA polymerases"/>
    <property type="match status" value="1"/>
</dbReference>
<proteinExistence type="predicted"/>
<reference evidence="3" key="1">
    <citation type="submission" date="2018-02" db="EMBL/GenBank/DDBJ databases">
        <title>The complete mitochondrial genome sequence of the green macroalga Ulva compressa (Ucom2).</title>
        <authorList>
            <person name="Liu F."/>
            <person name="Melton J.T. III."/>
        </authorList>
    </citation>
    <scope>NUCLEOTIDE SEQUENCE</scope>
    <source>
        <strain evidence="3">Ucom2</strain>
    </source>
</reference>
<dbReference type="PANTHER" id="PTHR34047">
    <property type="entry name" value="NUCLEAR INTRON MATURASE 1, MITOCHONDRIAL-RELATED"/>
    <property type="match status" value="1"/>
</dbReference>
<dbReference type="Pfam" id="PF00078">
    <property type="entry name" value="RVT_1"/>
    <property type="match status" value="1"/>
</dbReference>
<dbReference type="EMBL" id="MH013469">
    <property type="protein sequence ID" value="AZP40185.1"/>
    <property type="molecule type" value="Genomic_DNA"/>
</dbReference>
<feature type="compositionally biased region" description="Polar residues" evidence="1">
    <location>
        <begin position="121"/>
        <end position="131"/>
    </location>
</feature>
<feature type="region of interest" description="Disordered" evidence="1">
    <location>
        <begin position="121"/>
        <end position="142"/>
    </location>
</feature>
<dbReference type="CDD" id="cd01651">
    <property type="entry name" value="RT_G2_intron"/>
    <property type="match status" value="1"/>
</dbReference>
<dbReference type="InterPro" id="IPR024937">
    <property type="entry name" value="Domain_X"/>
</dbReference>
<organism evidence="3">
    <name type="scientific">Ulva compressa</name>
    <name type="common">Green alga</name>
    <name type="synonym">Enteromorpha compressa</name>
    <dbReference type="NCBI Taxonomy" id="63659"/>
    <lineage>
        <taxon>Eukaryota</taxon>
        <taxon>Viridiplantae</taxon>
        <taxon>Chlorophyta</taxon>
        <taxon>core chlorophytes</taxon>
        <taxon>Ulvophyceae</taxon>
        <taxon>OUU clade</taxon>
        <taxon>Ulvales</taxon>
        <taxon>Ulvaceae</taxon>
        <taxon>Ulva</taxon>
    </lineage>
</organism>
<dbReference type="AlphaFoldDB" id="A0A7R6SBR6"/>
<feature type="domain" description="Reverse transcriptase" evidence="2">
    <location>
        <begin position="212"/>
        <end position="483"/>
    </location>
</feature>
<dbReference type="InterPro" id="IPR043502">
    <property type="entry name" value="DNA/RNA_pol_sf"/>
</dbReference>
<dbReference type="PROSITE" id="PS50878">
    <property type="entry name" value="RT_POL"/>
    <property type="match status" value="1"/>
</dbReference>
<keyword evidence="3" id="KW-0496">Mitochondrion</keyword>
<evidence type="ECO:0000256" key="1">
    <source>
        <dbReference type="SAM" id="MobiDB-lite"/>
    </source>
</evidence>
<dbReference type="InterPro" id="IPR051083">
    <property type="entry name" value="GrpII_Intron_Splice-Mob/Def"/>
</dbReference>
<dbReference type="GO" id="GO:0005739">
    <property type="term" value="C:mitochondrion"/>
    <property type="evidence" value="ECO:0007669"/>
    <property type="project" value="UniProtKB-ARBA"/>
</dbReference>
<dbReference type="Pfam" id="PF01348">
    <property type="entry name" value="Intron_maturas2"/>
    <property type="match status" value="1"/>
</dbReference>
<name>A0A7R6SBR6_ULVCO</name>
<geneLocation type="mitochondrion" evidence="3"/>
<dbReference type="InterPro" id="IPR000477">
    <property type="entry name" value="RT_dom"/>
</dbReference>
<gene>
    <name evidence="3" type="primary">orf711</name>
</gene>
<protein>
    <recommendedName>
        <fullName evidence="2">Reverse transcriptase domain-containing protein</fullName>
    </recommendedName>
</protein>